<feature type="chain" id="PRO_5041919974" description="Outer membrane protein assembly factor BamE" evidence="1">
    <location>
        <begin position="29"/>
        <end position="154"/>
    </location>
</feature>
<evidence type="ECO:0000313" key="3">
    <source>
        <dbReference type="Proteomes" id="UP001218638"/>
    </source>
</evidence>
<evidence type="ECO:0008006" key="4">
    <source>
        <dbReference type="Google" id="ProtNLM"/>
    </source>
</evidence>
<dbReference type="RefSeq" id="WP_330929989.1">
    <property type="nucleotide sequence ID" value="NZ_CP119075.1"/>
</dbReference>
<feature type="signal peptide" evidence="1">
    <location>
        <begin position="1"/>
        <end position="28"/>
    </location>
</feature>
<dbReference type="KEGG" id="slom:PXH66_20355"/>
<evidence type="ECO:0000256" key="1">
    <source>
        <dbReference type="SAM" id="SignalP"/>
    </source>
</evidence>
<organism evidence="2 3">
    <name type="scientific">Synoicihabitans lomoniglobus</name>
    <dbReference type="NCBI Taxonomy" id="2909285"/>
    <lineage>
        <taxon>Bacteria</taxon>
        <taxon>Pseudomonadati</taxon>
        <taxon>Verrucomicrobiota</taxon>
        <taxon>Opitutia</taxon>
        <taxon>Opitutales</taxon>
        <taxon>Opitutaceae</taxon>
        <taxon>Synoicihabitans</taxon>
    </lineage>
</organism>
<gene>
    <name evidence="2" type="ORF">PXH66_20355</name>
</gene>
<dbReference type="Proteomes" id="UP001218638">
    <property type="component" value="Chromosome"/>
</dbReference>
<reference evidence="2" key="1">
    <citation type="submission" date="2023-03" db="EMBL/GenBank/DDBJ databases">
        <title>Lomoglobus Profundus gen. nov., sp. nov., a novel member of the phylum Verrucomicrobia, isolated from deep-marine sediment of South China Sea.</title>
        <authorList>
            <person name="Ahmad T."/>
            <person name="Ishaq S.E."/>
            <person name="Wang F."/>
        </authorList>
    </citation>
    <scope>NUCLEOTIDE SEQUENCE</scope>
    <source>
        <strain evidence="2">LMO-M01</strain>
    </source>
</reference>
<keyword evidence="1" id="KW-0732">Signal</keyword>
<protein>
    <recommendedName>
        <fullName evidence="4">Outer membrane protein assembly factor BamE</fullName>
    </recommendedName>
</protein>
<name>A0AAE9ZY35_9BACT</name>
<accession>A0AAE9ZY35</accession>
<dbReference type="PROSITE" id="PS51257">
    <property type="entry name" value="PROKAR_LIPOPROTEIN"/>
    <property type="match status" value="1"/>
</dbReference>
<sequence length="154" mass="17578">MNTKRILLPAFSGLAMIALLLGSGCASFESRSEEKSYVFDALPAETKQRLKDGEIRIGDTFDMVYIALGAPTEKRDKLTDRNRETVWVYASFDRRYEGETTVGYHRVVTREPGLLGRYRVSYVPVSESVYSERVDERFRITFSDGRVTEIESTN</sequence>
<keyword evidence="3" id="KW-1185">Reference proteome</keyword>
<proteinExistence type="predicted"/>
<evidence type="ECO:0000313" key="2">
    <source>
        <dbReference type="EMBL" id="WED64703.1"/>
    </source>
</evidence>
<dbReference type="EMBL" id="CP119075">
    <property type="protein sequence ID" value="WED64703.1"/>
    <property type="molecule type" value="Genomic_DNA"/>
</dbReference>
<dbReference type="AlphaFoldDB" id="A0AAE9ZY35"/>